<comment type="subcellular location">
    <subcellularLocation>
        <location evidence="1">Cell outer membrane</location>
    </subcellularLocation>
</comment>
<evidence type="ECO:0000313" key="9">
    <source>
        <dbReference type="EMBL" id="MEX6688214.1"/>
    </source>
</evidence>
<feature type="signal peptide" evidence="6">
    <location>
        <begin position="1"/>
        <end position="21"/>
    </location>
</feature>
<dbReference type="InterPro" id="IPR011990">
    <property type="entry name" value="TPR-like_helical_dom_sf"/>
</dbReference>
<dbReference type="Proteomes" id="UP001560573">
    <property type="component" value="Unassembled WGS sequence"/>
</dbReference>
<feature type="domain" description="SusD-like N-terminal" evidence="8">
    <location>
        <begin position="26"/>
        <end position="203"/>
    </location>
</feature>
<proteinExistence type="inferred from homology"/>
<keyword evidence="3 6" id="KW-0732">Signal</keyword>
<feature type="domain" description="RagB/SusD" evidence="7">
    <location>
        <begin position="337"/>
        <end position="597"/>
    </location>
</feature>
<dbReference type="Pfam" id="PF07980">
    <property type="entry name" value="SusD_RagB"/>
    <property type="match status" value="1"/>
</dbReference>
<dbReference type="PROSITE" id="PS51257">
    <property type="entry name" value="PROKAR_LIPOPROTEIN"/>
    <property type="match status" value="1"/>
</dbReference>
<evidence type="ECO:0000256" key="2">
    <source>
        <dbReference type="ARBA" id="ARBA00006275"/>
    </source>
</evidence>
<evidence type="ECO:0000256" key="5">
    <source>
        <dbReference type="ARBA" id="ARBA00023237"/>
    </source>
</evidence>
<name>A0ABV3ZG96_9BACT</name>
<evidence type="ECO:0000259" key="7">
    <source>
        <dbReference type="Pfam" id="PF07980"/>
    </source>
</evidence>
<dbReference type="SUPFAM" id="SSF48452">
    <property type="entry name" value="TPR-like"/>
    <property type="match status" value="1"/>
</dbReference>
<keyword evidence="4" id="KW-0472">Membrane</keyword>
<evidence type="ECO:0000256" key="6">
    <source>
        <dbReference type="SAM" id="SignalP"/>
    </source>
</evidence>
<reference evidence="9 10" key="1">
    <citation type="submission" date="2023-07" db="EMBL/GenBank/DDBJ databases">
        <authorList>
            <person name="Lian W.-H."/>
        </authorList>
    </citation>
    <scope>NUCLEOTIDE SEQUENCE [LARGE SCALE GENOMIC DNA]</scope>
    <source>
        <strain evidence="9 10">SYSU DXS3180</strain>
    </source>
</reference>
<evidence type="ECO:0000259" key="8">
    <source>
        <dbReference type="Pfam" id="PF14322"/>
    </source>
</evidence>
<accession>A0ABV3ZG96</accession>
<dbReference type="Gene3D" id="1.25.40.390">
    <property type="match status" value="1"/>
</dbReference>
<evidence type="ECO:0000256" key="1">
    <source>
        <dbReference type="ARBA" id="ARBA00004442"/>
    </source>
</evidence>
<feature type="chain" id="PRO_5045571784" evidence="6">
    <location>
        <begin position="22"/>
        <end position="597"/>
    </location>
</feature>
<comment type="similarity">
    <text evidence="2">Belongs to the SusD family.</text>
</comment>
<dbReference type="InterPro" id="IPR033985">
    <property type="entry name" value="SusD-like_N"/>
</dbReference>
<dbReference type="InterPro" id="IPR012944">
    <property type="entry name" value="SusD_RagB_dom"/>
</dbReference>
<evidence type="ECO:0000256" key="3">
    <source>
        <dbReference type="ARBA" id="ARBA00022729"/>
    </source>
</evidence>
<dbReference type="EMBL" id="JAULBC010000003">
    <property type="protein sequence ID" value="MEX6688214.1"/>
    <property type="molecule type" value="Genomic_DNA"/>
</dbReference>
<sequence length="597" mass="68014">MINIQKYSCGLLLAAFLLSLAACKKDFLDNTNKGKLTDETQWSTESNADIFLNDIYGSLPNYWNQPENLDNFTDDNDAGFYYTSYNWKQGIVQPSSSDYTVWGGITGSGDLVNWPTTYTNIRKCNTFLQNVKANAANFSAAWVQKRVDEARFLRAFYYSELFKHLGGLPIITDVPDRRTMDSSEIYHSRNTFEETFNFITNEFDTIAKNGYLAVKYNHGDANAGRPTIAAALAIKGWLELYAASPAYNAATPAAGNDPYKIAGFNNFKAERWSKAAATFKELIDKYGNGKPYDLFTDPSAIWYEANEYHSEVLWDRQVVANIMGSSFEQYGGPVWILGAYYTWGNYCPTQELVDQFAMANGKRITDPSSGYDPQHPYVNREPRFYDWIVYDGAPYKMDWMDRQDTIYTRIDKVRPSKNQIDFGTDDVGNTGYYFKKKLNPLVRPGGGAVSGANFIYYRYAEVLLGYAEAQNEAVGPDASVYNAVNLIRKRGGVPDLPMGLNQTQMREAIHHERRVELCFEQKRFYDLIRWKEMDNAMNVDKHGMKITNTSPDNNSGVWKYEPVPLNHPHVFTQKMYLNPIPQAVIDQNSRIVQNPGY</sequence>
<organism evidence="9 10">
    <name type="scientific">Danxiaibacter flavus</name>
    <dbReference type="NCBI Taxonomy" id="3049108"/>
    <lineage>
        <taxon>Bacteria</taxon>
        <taxon>Pseudomonadati</taxon>
        <taxon>Bacteroidota</taxon>
        <taxon>Chitinophagia</taxon>
        <taxon>Chitinophagales</taxon>
        <taxon>Chitinophagaceae</taxon>
        <taxon>Danxiaibacter</taxon>
    </lineage>
</organism>
<keyword evidence="10" id="KW-1185">Reference proteome</keyword>
<dbReference type="RefSeq" id="WP_369329623.1">
    <property type="nucleotide sequence ID" value="NZ_JAULBC010000003.1"/>
</dbReference>
<protein>
    <submittedName>
        <fullName evidence="9">RagB/SusD family nutrient uptake outer membrane protein</fullName>
    </submittedName>
</protein>
<evidence type="ECO:0000256" key="4">
    <source>
        <dbReference type="ARBA" id="ARBA00023136"/>
    </source>
</evidence>
<comment type="caution">
    <text evidence="9">The sequence shown here is derived from an EMBL/GenBank/DDBJ whole genome shotgun (WGS) entry which is preliminary data.</text>
</comment>
<dbReference type="Pfam" id="PF14322">
    <property type="entry name" value="SusD-like_3"/>
    <property type="match status" value="1"/>
</dbReference>
<gene>
    <name evidence="9" type="ORF">QTN47_11945</name>
</gene>
<evidence type="ECO:0000313" key="10">
    <source>
        <dbReference type="Proteomes" id="UP001560573"/>
    </source>
</evidence>
<keyword evidence="5" id="KW-0998">Cell outer membrane</keyword>